<dbReference type="Proteomes" id="UP000278006">
    <property type="component" value="Unassembled WGS sequence"/>
</dbReference>
<keyword evidence="2" id="KW-1185">Reference proteome</keyword>
<reference evidence="1 2" key="1">
    <citation type="submission" date="2018-10" db="EMBL/GenBank/DDBJ databases">
        <title>Draft genome of Cortibacter populi DSM10536.</title>
        <authorList>
            <person name="Bernier A.-M."/>
            <person name="Bernard K."/>
        </authorList>
    </citation>
    <scope>NUCLEOTIDE SEQUENCE [LARGE SCALE GENOMIC DNA]</scope>
    <source>
        <strain evidence="1 2">DSM 105136</strain>
    </source>
</reference>
<dbReference type="AlphaFoldDB" id="A0A3M6QUK9"/>
<evidence type="ECO:0000313" key="2">
    <source>
        <dbReference type="Proteomes" id="UP000278006"/>
    </source>
</evidence>
<evidence type="ECO:0008006" key="3">
    <source>
        <dbReference type="Google" id="ProtNLM"/>
    </source>
</evidence>
<gene>
    <name evidence="1" type="ORF">D8I35_09455</name>
</gene>
<protein>
    <recommendedName>
        <fullName evidence="3">Phage gp6-like head-tail connector protein</fullName>
    </recommendedName>
</protein>
<comment type="caution">
    <text evidence="1">The sequence shown here is derived from an EMBL/GenBank/DDBJ whole genome shotgun (WGS) entry which is preliminary data.</text>
</comment>
<evidence type="ECO:0000313" key="1">
    <source>
        <dbReference type="EMBL" id="RMX06717.1"/>
    </source>
</evidence>
<dbReference type="RefSeq" id="WP_122228536.1">
    <property type="nucleotide sequence ID" value="NZ_RDQO01000002.1"/>
</dbReference>
<dbReference type="EMBL" id="RDQO01000002">
    <property type="protein sequence ID" value="RMX06717.1"/>
    <property type="molecule type" value="Genomic_DNA"/>
</dbReference>
<accession>A0A3M6QUK9</accession>
<proteinExistence type="predicted"/>
<name>A0A3M6QUK9_9BURK</name>
<organism evidence="1 2">
    <name type="scientific">Corticibacter populi</name>
    <dbReference type="NCBI Taxonomy" id="1550736"/>
    <lineage>
        <taxon>Bacteria</taxon>
        <taxon>Pseudomonadati</taxon>
        <taxon>Pseudomonadota</taxon>
        <taxon>Betaproteobacteria</taxon>
        <taxon>Burkholderiales</taxon>
        <taxon>Comamonadaceae</taxon>
        <taxon>Corticibacter</taxon>
    </lineage>
</organism>
<sequence>MSNPTQPTVEEALLRLRLDADLVDDVANAIPQARAQVESYLKGPLCADAEAVAAAIAAGSRNATLCTPDVIAAQLLFVDVLVGSNDIQAQESKRTAAYAMLKPLRYMGI</sequence>